<organism evidence="3">
    <name type="scientific">Schizophyllum commune (strain H4-8 / FGSC 9210)</name>
    <name type="common">Split gill fungus</name>
    <dbReference type="NCBI Taxonomy" id="578458"/>
    <lineage>
        <taxon>Eukaryota</taxon>
        <taxon>Fungi</taxon>
        <taxon>Dikarya</taxon>
        <taxon>Basidiomycota</taxon>
        <taxon>Agaricomycotina</taxon>
        <taxon>Agaricomycetes</taxon>
        <taxon>Agaricomycetidae</taxon>
        <taxon>Agaricales</taxon>
        <taxon>Schizophyllaceae</taxon>
        <taxon>Schizophyllum</taxon>
    </lineage>
</organism>
<evidence type="ECO:0000256" key="1">
    <source>
        <dbReference type="SAM" id="MobiDB-lite"/>
    </source>
</evidence>
<feature type="region of interest" description="Disordered" evidence="1">
    <location>
        <begin position="1"/>
        <end position="26"/>
    </location>
</feature>
<reference evidence="2 3" key="1">
    <citation type="journal article" date="2010" name="Nat. Biotechnol.">
        <title>Genome sequence of the model mushroom Schizophyllum commune.</title>
        <authorList>
            <person name="Ohm R.A."/>
            <person name="de Jong J.F."/>
            <person name="Lugones L.G."/>
            <person name="Aerts A."/>
            <person name="Kothe E."/>
            <person name="Stajich J.E."/>
            <person name="de Vries R.P."/>
            <person name="Record E."/>
            <person name="Levasseur A."/>
            <person name="Baker S.E."/>
            <person name="Bartholomew K.A."/>
            <person name="Coutinho P.M."/>
            <person name="Erdmann S."/>
            <person name="Fowler T.J."/>
            <person name="Gathman A.C."/>
            <person name="Lombard V."/>
            <person name="Henrissat B."/>
            <person name="Knabe N."/>
            <person name="Kuees U."/>
            <person name="Lilly W.W."/>
            <person name="Lindquist E."/>
            <person name="Lucas S."/>
            <person name="Magnuson J.K."/>
            <person name="Piumi F."/>
            <person name="Raudaskoski M."/>
            <person name="Salamov A."/>
            <person name="Schmutz J."/>
            <person name="Schwarze F.W.M.R."/>
            <person name="vanKuyk P.A."/>
            <person name="Horton J.S."/>
            <person name="Grigoriev I.V."/>
            <person name="Woesten H.A.B."/>
        </authorList>
    </citation>
    <scope>NUCLEOTIDE SEQUENCE [LARGE SCALE GENOMIC DNA]</scope>
    <source>
        <strain evidence="3">H4-8 / FGSC 9210</strain>
    </source>
</reference>
<dbReference type="Proteomes" id="UP000007431">
    <property type="component" value="Unassembled WGS sequence"/>
</dbReference>
<dbReference type="AlphaFoldDB" id="D8PT57"/>
<gene>
    <name evidence="2" type="ORF">SCHCODRAFT_105976</name>
</gene>
<evidence type="ECO:0008006" key="4">
    <source>
        <dbReference type="Google" id="ProtNLM"/>
    </source>
</evidence>
<dbReference type="GeneID" id="9597169"/>
<evidence type="ECO:0000313" key="3">
    <source>
        <dbReference type="Proteomes" id="UP000007431"/>
    </source>
</evidence>
<dbReference type="InParanoid" id="D8PT57"/>
<accession>D8PT57</accession>
<proteinExistence type="predicted"/>
<dbReference type="RefSeq" id="XP_003035357.1">
    <property type="nucleotide sequence ID" value="XM_003035311.1"/>
</dbReference>
<dbReference type="OrthoDB" id="2922853at2759"/>
<dbReference type="KEGG" id="scm:SCHCO_02011148"/>
<keyword evidence="3" id="KW-1185">Reference proteome</keyword>
<sequence>MQQDDKNHVQPTALESGQQLATSDSALSPARRIPDDILAKIFVTALEQEGPPSERRMGNRAFMLVCHEWSRNTPYLWTSITYTPFLSMVKVKFSKLVEMHIALSGALPLHIYMWSDFPVPMVRSPDHIDIWDMLVAVSHRWVSFTTQIEFLNLFEGELDLPMLEYAKICATDSRIPIPPLACLKRAPQLKYVHLDVPWMADNVRIDTSPCRLTRLSVRLAGGRRARDTMLDLLRECSASLREFSCVWEWVEGPSDAASLGPPLLMPALECMKAATIGHQILACLAAPALKRLVLDIALDPWEWLLCIVRNGDAGRSLRELDLGLLTPQLPTLDPVLDILRELDALDTLRICDYGRPWPVSLPGRLVEPLTCGKGDEADKPWLPNLRCLHTLFFKSETTVDEILKAFYPLRVSRAVERSVAGCLVKRMQEVSYFQFTNDNVDISGSRAYP</sequence>
<protein>
    <recommendedName>
        <fullName evidence="4">F-box domain-containing protein</fullName>
    </recommendedName>
</protein>
<dbReference type="EMBL" id="GL377303">
    <property type="protein sequence ID" value="EFJ00455.1"/>
    <property type="molecule type" value="Genomic_DNA"/>
</dbReference>
<evidence type="ECO:0000313" key="2">
    <source>
        <dbReference type="EMBL" id="EFJ00455.1"/>
    </source>
</evidence>
<name>D8PT57_SCHCM</name>
<feature type="compositionally biased region" description="Polar residues" evidence="1">
    <location>
        <begin position="9"/>
        <end position="26"/>
    </location>
</feature>
<feature type="non-terminal residue" evidence="2">
    <location>
        <position position="449"/>
    </location>
</feature>
<dbReference type="VEuPathDB" id="FungiDB:SCHCODRAFT_02011148"/>
<dbReference type="HOGENOM" id="CLU_609965_0_0_1"/>